<reference evidence="1 2" key="1">
    <citation type="journal article" date="2012" name="Science">
        <title>Ecological populations of bacteria act as socially cohesive units of antibiotic production and resistance.</title>
        <authorList>
            <person name="Cordero O.X."/>
            <person name="Wildschutte H."/>
            <person name="Kirkup B."/>
            <person name="Proehl S."/>
            <person name="Ngo L."/>
            <person name="Hussain F."/>
            <person name="Le Roux F."/>
            <person name="Mincer T."/>
            <person name="Polz M.F."/>
        </authorList>
    </citation>
    <scope>NUCLEOTIDE SEQUENCE [LARGE SCALE GENOMIC DNA]</scope>
    <source>
        <strain evidence="1 2">FF-454</strain>
    </source>
</reference>
<organism evidence="1 2">
    <name type="scientific">Enterovibrio norvegicus FF-454</name>
    <dbReference type="NCBI Taxonomy" id="1185651"/>
    <lineage>
        <taxon>Bacteria</taxon>
        <taxon>Pseudomonadati</taxon>
        <taxon>Pseudomonadota</taxon>
        <taxon>Gammaproteobacteria</taxon>
        <taxon>Vibrionales</taxon>
        <taxon>Vibrionaceae</taxon>
        <taxon>Enterovibrio</taxon>
    </lineage>
</organism>
<proteinExistence type="predicted"/>
<accession>A0A1E5C0E7</accession>
<evidence type="ECO:0000313" key="2">
    <source>
        <dbReference type="Proteomes" id="UP000095039"/>
    </source>
</evidence>
<dbReference type="EMBL" id="AJWN02000090">
    <property type="protein sequence ID" value="OEE58950.1"/>
    <property type="molecule type" value="Genomic_DNA"/>
</dbReference>
<comment type="caution">
    <text evidence="1">The sequence shown here is derived from an EMBL/GenBank/DDBJ whole genome shotgun (WGS) entry which is preliminary data.</text>
</comment>
<protein>
    <submittedName>
        <fullName evidence="1">Uncharacterized protein</fullName>
    </submittedName>
</protein>
<name>A0A1E5C0E7_9GAMM</name>
<evidence type="ECO:0000313" key="1">
    <source>
        <dbReference type="EMBL" id="OEE58950.1"/>
    </source>
</evidence>
<sequence length="92" mass="10912">MRYVWLPFPWFLLDELLRKESGSAPQKRAMLEVKIAFFAYSNQTNQHNNWLIKVRGKQGNNMFILNNFRIEQMVIGAQPICPFNGMFFISLR</sequence>
<dbReference type="Proteomes" id="UP000095039">
    <property type="component" value="Unassembled WGS sequence"/>
</dbReference>
<gene>
    <name evidence="1" type="ORF">A1OK_02785</name>
</gene>
<dbReference type="AlphaFoldDB" id="A0A1E5C0E7"/>
<keyword evidence="2" id="KW-1185">Reference proteome</keyword>